<proteinExistence type="predicted"/>
<organism evidence="1 2">
    <name type="scientific">Leptospira santarosai serovar Shermani str. LT 821</name>
    <dbReference type="NCBI Taxonomy" id="758847"/>
    <lineage>
        <taxon>Bacteria</taxon>
        <taxon>Pseudomonadati</taxon>
        <taxon>Spirochaetota</taxon>
        <taxon>Spirochaetia</taxon>
        <taxon>Leptospirales</taxon>
        <taxon>Leptospiraceae</taxon>
        <taxon>Leptospira</taxon>
    </lineage>
</organism>
<evidence type="ECO:0000313" key="1">
    <source>
        <dbReference type="EMBL" id="AIT11109.1"/>
    </source>
</evidence>
<evidence type="ECO:0000313" key="2">
    <source>
        <dbReference type="Proteomes" id="UP000035800"/>
    </source>
</evidence>
<reference evidence="1 2" key="2">
    <citation type="journal article" date="2014" name="Emerg. Microbes Infect.">
        <title>Potential impact on kidney infection: a whole-genome analysis of Leptospira santarosai serovar Shermani.</title>
        <authorList>
            <person name="Chou L.F."/>
            <person name="Chen T.W."/>
            <person name="Ko Y.C."/>
            <person name="Pan M.J."/>
            <person name="Tian Y.C."/>
            <person name="Chiu C.H."/>
            <person name="Tang P."/>
            <person name="Hung C.C."/>
            <person name="Yang C.W."/>
        </authorList>
    </citation>
    <scope>NUCLEOTIDE SEQUENCE</scope>
    <source>
        <strain evidence="1 2">LT 821</strain>
    </source>
</reference>
<dbReference type="AlphaFoldDB" id="A0A097ET22"/>
<dbReference type="Proteomes" id="UP000035800">
    <property type="component" value="Chromosome II"/>
</dbReference>
<accession>A0A097ET22</accession>
<dbReference type="EMBL" id="CP006695">
    <property type="protein sequence ID" value="AIT11109.1"/>
    <property type="molecule type" value="Genomic_DNA"/>
</dbReference>
<sequence>MDHFRLRSEKGKLLTNRFRTKNPVFSSSVSSV</sequence>
<reference evidence="1 2" key="1">
    <citation type="journal article" date="2012" name="Gene">
        <title>Sequence of Leptospira santarosai serovar Shermani genome and prediction of virulence-associated genes.</title>
        <authorList>
            <person name="Chou L.F."/>
            <person name="Chen Y.T."/>
            <person name="Lu C.W."/>
            <person name="Ko Y.C."/>
            <person name="Tang C.Y."/>
            <person name="Pan M.J."/>
            <person name="Tian Y.C."/>
            <person name="Chiu C.H."/>
            <person name="Hung C.C."/>
            <person name="Yang C.W."/>
        </authorList>
    </citation>
    <scope>NUCLEOTIDE SEQUENCE [LARGE SCALE GENOMIC DNA]</scope>
    <source>
        <strain evidence="1">LT 821</strain>
    </source>
</reference>
<protein>
    <submittedName>
        <fullName evidence="1">Uncharacterized protein</fullName>
    </submittedName>
</protein>
<gene>
    <name evidence="1" type="ORF">LSS_23170</name>
</gene>
<name>A0A097ET22_9LEPT</name>
<dbReference type="STRING" id="758847.LSS_23170"/>
<dbReference type="KEGG" id="lst:LSS_23170"/>